<feature type="domain" description="Acyl-CoA oxidase/dehydrogenase middle" evidence="8">
    <location>
        <begin position="152"/>
        <end position="246"/>
    </location>
</feature>
<evidence type="ECO:0000313" key="10">
    <source>
        <dbReference type="EMBL" id="CAB4817192.1"/>
    </source>
</evidence>
<dbReference type="SUPFAM" id="SSF47203">
    <property type="entry name" value="Acyl-CoA dehydrogenase C-terminal domain-like"/>
    <property type="match status" value="1"/>
</dbReference>
<dbReference type="GO" id="GO:0050660">
    <property type="term" value="F:flavin adenine dinucleotide binding"/>
    <property type="evidence" value="ECO:0007669"/>
    <property type="project" value="InterPro"/>
</dbReference>
<dbReference type="GO" id="GO:0005886">
    <property type="term" value="C:plasma membrane"/>
    <property type="evidence" value="ECO:0007669"/>
    <property type="project" value="TreeGrafter"/>
</dbReference>
<dbReference type="InterPro" id="IPR052161">
    <property type="entry name" value="Mycobact_Acyl-CoA_DH"/>
</dbReference>
<evidence type="ECO:0000256" key="1">
    <source>
        <dbReference type="ARBA" id="ARBA00001974"/>
    </source>
</evidence>
<dbReference type="Pfam" id="PF00441">
    <property type="entry name" value="Acyl-CoA_dh_1"/>
    <property type="match status" value="1"/>
</dbReference>
<dbReference type="InterPro" id="IPR013786">
    <property type="entry name" value="AcylCoA_DH/ox_N"/>
</dbReference>
<feature type="domain" description="Acyl-CoA dehydrogenase/oxidase C-terminal" evidence="7">
    <location>
        <begin position="259"/>
        <end position="406"/>
    </location>
</feature>
<dbReference type="FunFam" id="2.40.110.10:FF:000011">
    <property type="entry name" value="Acyl-CoA dehydrogenase FadE34"/>
    <property type="match status" value="1"/>
</dbReference>
<dbReference type="Pfam" id="PF02770">
    <property type="entry name" value="Acyl-CoA_dh_M"/>
    <property type="match status" value="1"/>
</dbReference>
<evidence type="ECO:0000259" key="7">
    <source>
        <dbReference type="Pfam" id="PF00441"/>
    </source>
</evidence>
<sequence>MSAIHPDPDTFRSEARAWLEQHGELRQTVSTDGPDPDTDPDWGTGSDNVAVFHNRTETEEASMLALAQDWQRKKFDAGYGMLSWPVELGGRGLPMSYVRIWNSEESRFVIPDAGELPPTSMGLIAPTVAAYGTAEQKQRWVKPIMRQDEYGCQLFSEPAAGSDLASVVTKAVKDGDEWVLNGQKVWTSGARFSQWGLAITRTDFDVPKHRGLTAFMVPLDAPGVEIRPIRQMSGGASFNEVFLSDVRLKDADHRLGGEGDGWRVALTCLGFERDHSGGGTPVGGSLKRVLATARHFKMTGDPVIRQMLADLYAHEKMAQFTNRRAAASLKAGQTPGPEGSLSKLMWTANMRRVSDVVSLILGARLVADSGEWGTYAWGEHLLGAPGYRIAGGSDEVQRNIVGERVLQLPAEPRVDKDISFAEAQRLSRRA</sequence>
<dbReference type="InterPro" id="IPR037069">
    <property type="entry name" value="AcylCoA_DH/ox_N_sf"/>
</dbReference>
<name>A0A6J6Z654_9ZZZZ</name>
<keyword evidence="3" id="KW-0285">Flavoprotein</keyword>
<dbReference type="InterPro" id="IPR006091">
    <property type="entry name" value="Acyl-CoA_Oxase/DH_mid-dom"/>
</dbReference>
<dbReference type="EMBL" id="CAFAAJ010000156">
    <property type="protein sequence ID" value="CAB4817192.1"/>
    <property type="molecule type" value="Genomic_DNA"/>
</dbReference>
<dbReference type="InterPro" id="IPR036250">
    <property type="entry name" value="AcylCo_DH-like_C"/>
</dbReference>
<dbReference type="Pfam" id="PF02771">
    <property type="entry name" value="Acyl-CoA_dh_N"/>
    <property type="match status" value="1"/>
</dbReference>
<dbReference type="PANTHER" id="PTHR43292">
    <property type="entry name" value="ACYL-COA DEHYDROGENASE"/>
    <property type="match status" value="1"/>
</dbReference>
<comment type="cofactor">
    <cofactor evidence="1">
        <name>FAD</name>
        <dbReference type="ChEBI" id="CHEBI:57692"/>
    </cofactor>
</comment>
<accession>A0A6J6Z654</accession>
<dbReference type="Gene3D" id="1.10.540.10">
    <property type="entry name" value="Acyl-CoA dehydrogenase/oxidase, N-terminal domain"/>
    <property type="match status" value="1"/>
</dbReference>
<evidence type="ECO:0000256" key="6">
    <source>
        <dbReference type="SAM" id="MobiDB-lite"/>
    </source>
</evidence>
<dbReference type="AlphaFoldDB" id="A0A6J6Z654"/>
<proteinExistence type="inferred from homology"/>
<dbReference type="SUPFAM" id="SSF56645">
    <property type="entry name" value="Acyl-CoA dehydrogenase NM domain-like"/>
    <property type="match status" value="1"/>
</dbReference>
<dbReference type="InterPro" id="IPR046373">
    <property type="entry name" value="Acyl-CoA_Oxase/DH_mid-dom_sf"/>
</dbReference>
<evidence type="ECO:0000256" key="5">
    <source>
        <dbReference type="ARBA" id="ARBA00023002"/>
    </source>
</evidence>
<evidence type="ECO:0000256" key="4">
    <source>
        <dbReference type="ARBA" id="ARBA00022827"/>
    </source>
</evidence>
<evidence type="ECO:0000259" key="9">
    <source>
        <dbReference type="Pfam" id="PF02771"/>
    </source>
</evidence>
<keyword evidence="4" id="KW-0274">FAD</keyword>
<gene>
    <name evidence="10" type="ORF">UFOPK3001_01978</name>
</gene>
<feature type="domain" description="Acyl-CoA dehydrogenase/oxidase N-terminal" evidence="9">
    <location>
        <begin position="67"/>
        <end position="146"/>
    </location>
</feature>
<evidence type="ECO:0000256" key="3">
    <source>
        <dbReference type="ARBA" id="ARBA00022630"/>
    </source>
</evidence>
<feature type="region of interest" description="Disordered" evidence="6">
    <location>
        <begin position="22"/>
        <end position="47"/>
    </location>
</feature>
<comment type="similarity">
    <text evidence="2">Belongs to the acyl-CoA dehydrogenase family.</text>
</comment>
<dbReference type="InterPro" id="IPR009100">
    <property type="entry name" value="AcylCoA_DH/oxidase_NM_dom_sf"/>
</dbReference>
<dbReference type="GO" id="GO:0016627">
    <property type="term" value="F:oxidoreductase activity, acting on the CH-CH group of donors"/>
    <property type="evidence" value="ECO:0007669"/>
    <property type="project" value="InterPro"/>
</dbReference>
<protein>
    <submittedName>
        <fullName evidence="10">Unannotated protein</fullName>
    </submittedName>
</protein>
<reference evidence="10" key="1">
    <citation type="submission" date="2020-05" db="EMBL/GenBank/DDBJ databases">
        <authorList>
            <person name="Chiriac C."/>
            <person name="Salcher M."/>
            <person name="Ghai R."/>
            <person name="Kavagutti S V."/>
        </authorList>
    </citation>
    <scope>NUCLEOTIDE SEQUENCE</scope>
</reference>
<evidence type="ECO:0000259" key="8">
    <source>
        <dbReference type="Pfam" id="PF02770"/>
    </source>
</evidence>
<keyword evidence="5" id="KW-0560">Oxidoreductase</keyword>
<evidence type="ECO:0000256" key="2">
    <source>
        <dbReference type="ARBA" id="ARBA00009347"/>
    </source>
</evidence>
<dbReference type="InterPro" id="IPR009075">
    <property type="entry name" value="AcylCo_DH/oxidase_C"/>
</dbReference>
<dbReference type="PANTHER" id="PTHR43292:SF4">
    <property type="entry name" value="ACYL-COA DEHYDROGENASE FADE34"/>
    <property type="match status" value="1"/>
</dbReference>
<organism evidence="10">
    <name type="scientific">freshwater metagenome</name>
    <dbReference type="NCBI Taxonomy" id="449393"/>
    <lineage>
        <taxon>unclassified sequences</taxon>
        <taxon>metagenomes</taxon>
        <taxon>ecological metagenomes</taxon>
    </lineage>
</organism>
<dbReference type="Gene3D" id="2.40.110.10">
    <property type="entry name" value="Butyryl-CoA Dehydrogenase, subunit A, domain 2"/>
    <property type="match status" value="1"/>
</dbReference>
<dbReference type="Gene3D" id="1.20.140.10">
    <property type="entry name" value="Butyryl-CoA Dehydrogenase, subunit A, domain 3"/>
    <property type="match status" value="1"/>
</dbReference>